<evidence type="ECO:0000256" key="6">
    <source>
        <dbReference type="ARBA" id="ARBA00015850"/>
    </source>
</evidence>
<feature type="transmembrane region" description="Helical" evidence="19">
    <location>
        <begin position="41"/>
        <end position="59"/>
    </location>
</feature>
<evidence type="ECO:0000256" key="17">
    <source>
        <dbReference type="ARBA" id="ARBA00048623"/>
    </source>
</evidence>
<evidence type="ECO:0000256" key="14">
    <source>
        <dbReference type="ARBA" id="ARBA00025228"/>
    </source>
</evidence>
<evidence type="ECO:0000256" key="12">
    <source>
        <dbReference type="ARBA" id="ARBA00022989"/>
    </source>
</evidence>
<evidence type="ECO:0000256" key="10">
    <source>
        <dbReference type="ARBA" id="ARBA00022692"/>
    </source>
</evidence>
<feature type="transmembrane region" description="Helical" evidence="19">
    <location>
        <begin position="209"/>
        <end position="226"/>
    </location>
</feature>
<keyword evidence="9 19" id="KW-0808">Transferase</keyword>
<comment type="catalytic activity">
    <reaction evidence="17 19">
        <text>alpha-ribazole + adenosylcob(III)inamide-GDP = adenosylcob(III)alamin + GMP + H(+)</text>
        <dbReference type="Rhea" id="RHEA:16049"/>
        <dbReference type="ChEBI" id="CHEBI:10329"/>
        <dbReference type="ChEBI" id="CHEBI:15378"/>
        <dbReference type="ChEBI" id="CHEBI:18408"/>
        <dbReference type="ChEBI" id="CHEBI:58115"/>
        <dbReference type="ChEBI" id="CHEBI:60487"/>
        <dbReference type="EC" id="2.7.8.26"/>
    </reaction>
</comment>
<protein>
    <recommendedName>
        <fullName evidence="6 19">Adenosylcobinamide-GDP ribazoletransferase</fullName>
        <ecNumber evidence="5 19">2.7.8.26</ecNumber>
    </recommendedName>
    <alternativeName>
        <fullName evidence="16 19">Cobalamin synthase</fullName>
    </alternativeName>
    <alternativeName>
        <fullName evidence="15 19">Cobalamin-5'-phosphate synthase</fullName>
    </alternativeName>
</protein>
<comment type="subcellular location">
    <subcellularLocation>
        <location evidence="2 19">Cell membrane</location>
        <topology evidence="2 19">Multi-pass membrane protein</topology>
    </subcellularLocation>
</comment>
<dbReference type="EMBL" id="CVRB01000001">
    <property type="protein sequence ID" value="CRK80977.1"/>
    <property type="molecule type" value="Genomic_DNA"/>
</dbReference>
<reference evidence="21" key="1">
    <citation type="submission" date="2015-05" db="EMBL/GenBank/DDBJ databases">
        <authorList>
            <person name="Urmite Genomes"/>
        </authorList>
    </citation>
    <scope>NUCLEOTIDE SEQUENCE [LARGE SCALE GENOMIC DNA]</scope>
    <source>
        <strain evidence="21">LF1</strain>
    </source>
</reference>
<evidence type="ECO:0000256" key="3">
    <source>
        <dbReference type="ARBA" id="ARBA00004663"/>
    </source>
</evidence>
<dbReference type="PANTHER" id="PTHR34148:SF1">
    <property type="entry name" value="ADENOSYLCOBINAMIDE-GDP RIBAZOLETRANSFERASE"/>
    <property type="match status" value="1"/>
</dbReference>
<keyword evidence="11 19" id="KW-0460">Magnesium</keyword>
<evidence type="ECO:0000256" key="8">
    <source>
        <dbReference type="ARBA" id="ARBA00022573"/>
    </source>
</evidence>
<evidence type="ECO:0000256" key="5">
    <source>
        <dbReference type="ARBA" id="ARBA00013200"/>
    </source>
</evidence>
<organism evidence="20 21">
    <name type="scientific">Neobacillus massiliamazoniensis</name>
    <dbReference type="NCBI Taxonomy" id="1499688"/>
    <lineage>
        <taxon>Bacteria</taxon>
        <taxon>Bacillati</taxon>
        <taxon>Bacillota</taxon>
        <taxon>Bacilli</taxon>
        <taxon>Bacillales</taxon>
        <taxon>Bacillaceae</taxon>
        <taxon>Neobacillus</taxon>
    </lineage>
</organism>
<comment type="pathway">
    <text evidence="3 19">Cofactor biosynthesis; adenosylcobalamin biosynthesis; adenosylcobalamin from cob(II)yrinate a,c-diamide: step 7/7.</text>
</comment>
<comment type="cofactor">
    <cofactor evidence="1 19">
        <name>Mg(2+)</name>
        <dbReference type="ChEBI" id="CHEBI:18420"/>
    </cofactor>
</comment>
<name>A0A0U1NSE9_9BACI</name>
<comment type="similarity">
    <text evidence="4 19">Belongs to the CobS family.</text>
</comment>
<dbReference type="GO" id="GO:0009236">
    <property type="term" value="P:cobalamin biosynthetic process"/>
    <property type="evidence" value="ECO:0007669"/>
    <property type="project" value="UniProtKB-UniRule"/>
</dbReference>
<sequence length="266" mass="30409">MNKMMKYIKGFLINLQFFTAIPITFELPMEKEYLKKSVQTFPLLGLFQGIIYSFVLYILHEFTPFSHLAVAFMLWLTTIFLTGGLHLDGWIDASDAYFSFRDQEKRLEIMKDPRTGAFGVISIIILLSSRFLFIYEITSNIEFMFYILILLIPFFSKSVMGVLLLSVKSAKKSGLGYLFQNAAALRTLWIYPIYIIGSLFILSLFHQKIILVGILILAAAACLLFCQRKAVKWFGGITGDVLGAAVEGTELILWMTVWLLHYFVIV</sequence>
<accession>A0A0U1NSE9</accession>
<evidence type="ECO:0000256" key="18">
    <source>
        <dbReference type="ARBA" id="ARBA00049504"/>
    </source>
</evidence>
<dbReference type="AlphaFoldDB" id="A0A0U1NSE9"/>
<proteinExistence type="inferred from homology"/>
<dbReference type="NCBIfam" id="TIGR00317">
    <property type="entry name" value="cobS"/>
    <property type="match status" value="1"/>
</dbReference>
<dbReference type="HAMAP" id="MF_00719">
    <property type="entry name" value="CobS"/>
    <property type="match status" value="1"/>
</dbReference>
<dbReference type="UniPathway" id="UPA00148">
    <property type="reaction ID" value="UER00238"/>
</dbReference>
<keyword evidence="12 19" id="KW-1133">Transmembrane helix</keyword>
<dbReference type="EC" id="2.7.8.26" evidence="5 19"/>
<dbReference type="Proteomes" id="UP000199087">
    <property type="component" value="Unassembled WGS sequence"/>
</dbReference>
<evidence type="ECO:0000256" key="19">
    <source>
        <dbReference type="HAMAP-Rule" id="MF_00719"/>
    </source>
</evidence>
<evidence type="ECO:0000256" key="4">
    <source>
        <dbReference type="ARBA" id="ARBA00010561"/>
    </source>
</evidence>
<feature type="transmembrane region" description="Helical" evidence="19">
    <location>
        <begin position="177"/>
        <end position="203"/>
    </location>
</feature>
<feature type="transmembrane region" description="Helical" evidence="19">
    <location>
        <begin position="115"/>
        <end position="137"/>
    </location>
</feature>
<dbReference type="PANTHER" id="PTHR34148">
    <property type="entry name" value="ADENOSYLCOBINAMIDE-GDP RIBAZOLETRANSFERASE"/>
    <property type="match status" value="1"/>
</dbReference>
<keyword evidence="7 19" id="KW-1003">Cell membrane</keyword>
<keyword evidence="21" id="KW-1185">Reference proteome</keyword>
<evidence type="ECO:0000256" key="11">
    <source>
        <dbReference type="ARBA" id="ARBA00022842"/>
    </source>
</evidence>
<dbReference type="Pfam" id="PF02654">
    <property type="entry name" value="CobS"/>
    <property type="match status" value="1"/>
</dbReference>
<dbReference type="STRING" id="1499688.BN000_00868"/>
<evidence type="ECO:0000256" key="1">
    <source>
        <dbReference type="ARBA" id="ARBA00001946"/>
    </source>
</evidence>
<keyword evidence="13 19" id="KW-0472">Membrane</keyword>
<evidence type="ECO:0000313" key="20">
    <source>
        <dbReference type="EMBL" id="CRK80977.1"/>
    </source>
</evidence>
<dbReference type="GO" id="GO:0005886">
    <property type="term" value="C:plasma membrane"/>
    <property type="evidence" value="ECO:0007669"/>
    <property type="project" value="UniProtKB-SubCell"/>
</dbReference>
<evidence type="ECO:0000313" key="21">
    <source>
        <dbReference type="Proteomes" id="UP000199087"/>
    </source>
</evidence>
<comment type="function">
    <text evidence="14 19">Joins adenosylcobinamide-GDP and alpha-ribazole to generate adenosylcobalamin (Ado-cobalamin). Also synthesizes adenosylcobalamin 5'-phosphate from adenosylcobinamide-GDP and alpha-ribazole 5'-phosphate.</text>
</comment>
<keyword evidence="8 19" id="KW-0169">Cobalamin biosynthesis</keyword>
<gene>
    <name evidence="19 20" type="primary">cobS</name>
    <name evidence="20" type="ORF">BN000_00868</name>
</gene>
<feature type="transmembrane region" description="Helical" evidence="19">
    <location>
        <begin position="143"/>
        <end position="165"/>
    </location>
</feature>
<evidence type="ECO:0000256" key="16">
    <source>
        <dbReference type="ARBA" id="ARBA00032853"/>
    </source>
</evidence>
<evidence type="ECO:0000256" key="2">
    <source>
        <dbReference type="ARBA" id="ARBA00004651"/>
    </source>
</evidence>
<dbReference type="GO" id="GO:0051073">
    <property type="term" value="F:adenosylcobinamide-GDP ribazoletransferase activity"/>
    <property type="evidence" value="ECO:0007669"/>
    <property type="project" value="UniProtKB-UniRule"/>
</dbReference>
<dbReference type="InterPro" id="IPR003805">
    <property type="entry name" value="CobS"/>
</dbReference>
<feature type="transmembrane region" description="Helical" evidence="19">
    <location>
        <begin position="12"/>
        <end position="29"/>
    </location>
</feature>
<evidence type="ECO:0000256" key="13">
    <source>
        <dbReference type="ARBA" id="ARBA00023136"/>
    </source>
</evidence>
<evidence type="ECO:0000256" key="7">
    <source>
        <dbReference type="ARBA" id="ARBA00022475"/>
    </source>
</evidence>
<dbReference type="GO" id="GO:0008818">
    <property type="term" value="F:cobalamin 5'-phosphate synthase activity"/>
    <property type="evidence" value="ECO:0007669"/>
    <property type="project" value="UniProtKB-UniRule"/>
</dbReference>
<feature type="transmembrane region" description="Helical" evidence="19">
    <location>
        <begin position="65"/>
        <end position="87"/>
    </location>
</feature>
<evidence type="ECO:0000256" key="9">
    <source>
        <dbReference type="ARBA" id="ARBA00022679"/>
    </source>
</evidence>
<keyword evidence="10 19" id="KW-0812">Transmembrane</keyword>
<evidence type="ECO:0000256" key="15">
    <source>
        <dbReference type="ARBA" id="ARBA00032605"/>
    </source>
</evidence>
<comment type="catalytic activity">
    <reaction evidence="18 19">
        <text>alpha-ribazole 5'-phosphate + adenosylcob(III)inamide-GDP = adenosylcob(III)alamin 5'-phosphate + GMP + H(+)</text>
        <dbReference type="Rhea" id="RHEA:23560"/>
        <dbReference type="ChEBI" id="CHEBI:15378"/>
        <dbReference type="ChEBI" id="CHEBI:57918"/>
        <dbReference type="ChEBI" id="CHEBI:58115"/>
        <dbReference type="ChEBI" id="CHEBI:60487"/>
        <dbReference type="ChEBI" id="CHEBI:60493"/>
        <dbReference type="EC" id="2.7.8.26"/>
    </reaction>
</comment>